<keyword evidence="3" id="KW-0472">Membrane</keyword>
<feature type="coiled-coil region" evidence="1">
    <location>
        <begin position="29"/>
        <end position="63"/>
    </location>
</feature>
<dbReference type="RefSeq" id="WP_284255026.1">
    <property type="nucleotide sequence ID" value="NZ_BAAAQO010000004.1"/>
</dbReference>
<keyword evidence="3" id="KW-0812">Transmembrane</keyword>
<keyword evidence="1" id="KW-0175">Coiled coil</keyword>
<evidence type="ECO:0000313" key="5">
    <source>
        <dbReference type="Proteomes" id="UP001157034"/>
    </source>
</evidence>
<comment type="caution">
    <text evidence="4">The sequence shown here is derived from an EMBL/GenBank/DDBJ whole genome shotgun (WGS) entry which is preliminary data.</text>
</comment>
<evidence type="ECO:0000256" key="3">
    <source>
        <dbReference type="SAM" id="Phobius"/>
    </source>
</evidence>
<accession>A0ABQ6K7M7</accession>
<organism evidence="4 5">
    <name type="scientific">Pseudolysinimonas kribbensis</name>
    <dbReference type="NCBI Taxonomy" id="433641"/>
    <lineage>
        <taxon>Bacteria</taxon>
        <taxon>Bacillati</taxon>
        <taxon>Actinomycetota</taxon>
        <taxon>Actinomycetes</taxon>
        <taxon>Micrococcales</taxon>
        <taxon>Microbacteriaceae</taxon>
        <taxon>Pseudolysinimonas</taxon>
    </lineage>
</organism>
<protein>
    <recommendedName>
        <fullName evidence="6">Chemotaxis protein</fullName>
    </recommendedName>
</protein>
<gene>
    <name evidence="4" type="ORF">GCM10025881_32820</name>
</gene>
<evidence type="ECO:0000313" key="4">
    <source>
        <dbReference type="EMBL" id="GMA96458.1"/>
    </source>
</evidence>
<reference evidence="5" key="1">
    <citation type="journal article" date="2019" name="Int. J. Syst. Evol. Microbiol.">
        <title>The Global Catalogue of Microorganisms (GCM) 10K type strain sequencing project: providing services to taxonomists for standard genome sequencing and annotation.</title>
        <authorList>
            <consortium name="The Broad Institute Genomics Platform"/>
            <consortium name="The Broad Institute Genome Sequencing Center for Infectious Disease"/>
            <person name="Wu L."/>
            <person name="Ma J."/>
        </authorList>
    </citation>
    <scope>NUCLEOTIDE SEQUENCE [LARGE SCALE GENOMIC DNA]</scope>
    <source>
        <strain evidence="5">NBRC 108894</strain>
    </source>
</reference>
<proteinExistence type="predicted"/>
<evidence type="ECO:0000256" key="1">
    <source>
        <dbReference type="SAM" id="Coils"/>
    </source>
</evidence>
<feature type="transmembrane region" description="Helical" evidence="3">
    <location>
        <begin position="70"/>
        <end position="94"/>
    </location>
</feature>
<name>A0ABQ6K7M7_9MICO</name>
<keyword evidence="5" id="KW-1185">Reference proteome</keyword>
<evidence type="ECO:0000256" key="2">
    <source>
        <dbReference type="SAM" id="MobiDB-lite"/>
    </source>
</evidence>
<sequence length="95" mass="9790">MSGYGFVPTREQMEASMRSQRDGDIRRAAAAAQETSESLEQVIEALNASLEVARNAKADADRAQRLSTGIAIASLAVAVGSLAIAVAALVVTGVS</sequence>
<dbReference type="Proteomes" id="UP001157034">
    <property type="component" value="Unassembled WGS sequence"/>
</dbReference>
<evidence type="ECO:0008006" key="6">
    <source>
        <dbReference type="Google" id="ProtNLM"/>
    </source>
</evidence>
<dbReference type="EMBL" id="BSVB01000001">
    <property type="protein sequence ID" value="GMA96458.1"/>
    <property type="molecule type" value="Genomic_DNA"/>
</dbReference>
<keyword evidence="3" id="KW-1133">Transmembrane helix</keyword>
<feature type="region of interest" description="Disordered" evidence="2">
    <location>
        <begin position="1"/>
        <end position="27"/>
    </location>
</feature>